<dbReference type="PANTHER" id="PTHR43364">
    <property type="entry name" value="NADH-SPECIFIC METHYLGLYOXAL REDUCTASE-RELATED"/>
    <property type="match status" value="1"/>
</dbReference>
<comment type="caution">
    <text evidence="2">The sequence shown here is derived from an EMBL/GenBank/DDBJ whole genome shotgun (WGS) entry which is preliminary data.</text>
</comment>
<name>A0A1U7NIS2_9FIRM</name>
<dbReference type="Gene3D" id="3.20.20.100">
    <property type="entry name" value="NADP-dependent oxidoreductase domain"/>
    <property type="match status" value="1"/>
</dbReference>
<feature type="domain" description="NADP-dependent oxidoreductase" evidence="1">
    <location>
        <begin position="16"/>
        <end position="298"/>
    </location>
</feature>
<dbReference type="RefSeq" id="WP_075817681.1">
    <property type="nucleotide sequence ID" value="NZ_CAOUMU010000055.1"/>
</dbReference>
<dbReference type="OrthoDB" id="9804790at2"/>
<proteinExistence type="predicted"/>
<keyword evidence="3" id="KW-1185">Reference proteome</keyword>
<dbReference type="CDD" id="cd19092">
    <property type="entry name" value="AKR_BsYcsN_EcYdhF-like"/>
    <property type="match status" value="1"/>
</dbReference>
<dbReference type="GeneID" id="82201879"/>
<dbReference type="PANTHER" id="PTHR43364:SF1">
    <property type="entry name" value="OXIDOREDUCTASE YDHF"/>
    <property type="match status" value="1"/>
</dbReference>
<sequence length="310" mass="35102">MEKIQIPRTDLKVSTIALGCMRISSLNDEHLEALVCTALELGINFFDHADIYGGGECEKRFGHLLERKPELRRQMIIQSKCDIVTPDHQGPRYDTSKNYIIEQAKQSIANLHCGYLDVLLIHRPDPLMNPKEVAEAFNELKEDGLVHYFGVSNFPSSKIRMLQKYVSQPLIIDQIQLSAVHALAVDESVFFNMTDDHAISRTDQILDYAMKNDIVLQAWCPLQASWEDGSFLDHPKYPELNEVLDQLAKKYGVTKSAVAAAWILRLPAAMQVIAGTTNPDHLRQLAAGANLKLNRQEWYDLYLACHHPLP</sequence>
<gene>
    <name evidence="2" type="ORF">BO222_01290</name>
</gene>
<evidence type="ECO:0000259" key="1">
    <source>
        <dbReference type="Pfam" id="PF00248"/>
    </source>
</evidence>
<dbReference type="InterPro" id="IPR023210">
    <property type="entry name" value="NADP_OxRdtase_dom"/>
</dbReference>
<dbReference type="InterPro" id="IPR036812">
    <property type="entry name" value="NAD(P)_OxRdtase_dom_sf"/>
</dbReference>
<reference evidence="2 3" key="1">
    <citation type="submission" date="2016-11" db="EMBL/GenBank/DDBJ databases">
        <title>Description of two novel members of the family Erysipelotrichaceae: Ileibacterium lipovorans gen. nov., sp. nov. and Dubosiella newyorkensis, gen. nov., sp. nov.</title>
        <authorList>
            <person name="Cox L.M."/>
            <person name="Sohn J."/>
            <person name="Tyrrell K.L."/>
            <person name="Citron D.M."/>
            <person name="Lawson P.A."/>
            <person name="Patel N.B."/>
            <person name="Iizumi T."/>
            <person name="Perez-Perez G.I."/>
            <person name="Goldstein E.J."/>
            <person name="Blaser M.J."/>
        </authorList>
    </citation>
    <scope>NUCLEOTIDE SEQUENCE [LARGE SCALE GENOMIC DNA]</scope>
    <source>
        <strain evidence="2 3">NYU-BL-A3</strain>
    </source>
</reference>
<dbReference type="InterPro" id="IPR050523">
    <property type="entry name" value="AKR_Detox_Biosynth"/>
</dbReference>
<dbReference type="Pfam" id="PF00248">
    <property type="entry name" value="Aldo_ket_red"/>
    <property type="match status" value="1"/>
</dbReference>
<dbReference type="EMBL" id="MPJW01000047">
    <property type="protein sequence ID" value="OLU42622.1"/>
    <property type="molecule type" value="Genomic_DNA"/>
</dbReference>
<accession>A0A1U7NIS2</accession>
<dbReference type="GO" id="GO:0005829">
    <property type="term" value="C:cytosol"/>
    <property type="evidence" value="ECO:0007669"/>
    <property type="project" value="TreeGrafter"/>
</dbReference>
<evidence type="ECO:0000313" key="3">
    <source>
        <dbReference type="Proteomes" id="UP000186341"/>
    </source>
</evidence>
<dbReference type="AlphaFoldDB" id="A0A1U7NIS2"/>
<protein>
    <submittedName>
        <fullName evidence="2">Aldo/keto reductase</fullName>
    </submittedName>
</protein>
<organism evidence="2 3">
    <name type="scientific">Ileibacterium valens</name>
    <dbReference type="NCBI Taxonomy" id="1862668"/>
    <lineage>
        <taxon>Bacteria</taxon>
        <taxon>Bacillati</taxon>
        <taxon>Bacillota</taxon>
        <taxon>Erysipelotrichia</taxon>
        <taxon>Erysipelotrichales</taxon>
        <taxon>Erysipelotrichaceae</taxon>
        <taxon>Ileibacterium</taxon>
    </lineage>
</organism>
<dbReference type="SUPFAM" id="SSF51430">
    <property type="entry name" value="NAD(P)-linked oxidoreductase"/>
    <property type="match status" value="1"/>
</dbReference>
<dbReference type="Proteomes" id="UP000186341">
    <property type="component" value="Unassembled WGS sequence"/>
</dbReference>
<evidence type="ECO:0000313" key="2">
    <source>
        <dbReference type="EMBL" id="OLU42622.1"/>
    </source>
</evidence>